<evidence type="ECO:0000256" key="2">
    <source>
        <dbReference type="ARBA" id="ARBA00007613"/>
    </source>
</evidence>
<evidence type="ECO:0000313" key="10">
    <source>
        <dbReference type="Proteomes" id="UP000192342"/>
    </source>
</evidence>
<evidence type="ECO:0000256" key="8">
    <source>
        <dbReference type="SAM" id="Coils"/>
    </source>
</evidence>
<proteinExistence type="inferred from homology"/>
<evidence type="ECO:0000256" key="7">
    <source>
        <dbReference type="ARBA" id="ARBA00023237"/>
    </source>
</evidence>
<dbReference type="GO" id="GO:1990281">
    <property type="term" value="C:efflux pump complex"/>
    <property type="evidence" value="ECO:0007669"/>
    <property type="project" value="TreeGrafter"/>
</dbReference>
<dbReference type="GO" id="GO:0015562">
    <property type="term" value="F:efflux transmembrane transporter activity"/>
    <property type="evidence" value="ECO:0007669"/>
    <property type="project" value="InterPro"/>
</dbReference>
<gene>
    <name evidence="9" type="ORF">ATO7_08557</name>
</gene>
<keyword evidence="5" id="KW-0812">Transmembrane</keyword>
<dbReference type="PANTHER" id="PTHR30026:SF20">
    <property type="entry name" value="OUTER MEMBRANE PROTEIN TOLC"/>
    <property type="match status" value="1"/>
</dbReference>
<dbReference type="RefSeq" id="WP_083561278.1">
    <property type="nucleotide sequence ID" value="NZ_AQQV01000002.1"/>
</dbReference>
<evidence type="ECO:0000256" key="4">
    <source>
        <dbReference type="ARBA" id="ARBA00022452"/>
    </source>
</evidence>
<dbReference type="STRING" id="1317117.ATO7_08557"/>
<evidence type="ECO:0000256" key="6">
    <source>
        <dbReference type="ARBA" id="ARBA00023136"/>
    </source>
</evidence>
<feature type="coiled-coil region" evidence="8">
    <location>
        <begin position="190"/>
        <end position="226"/>
    </location>
</feature>
<dbReference type="Proteomes" id="UP000192342">
    <property type="component" value="Unassembled WGS sequence"/>
</dbReference>
<keyword evidence="6" id="KW-0472">Membrane</keyword>
<evidence type="ECO:0000256" key="1">
    <source>
        <dbReference type="ARBA" id="ARBA00004442"/>
    </source>
</evidence>
<dbReference type="InterPro" id="IPR003423">
    <property type="entry name" value="OMP_efflux"/>
</dbReference>
<dbReference type="InterPro" id="IPR051906">
    <property type="entry name" value="TolC-like"/>
</dbReference>
<dbReference type="SUPFAM" id="SSF56954">
    <property type="entry name" value="Outer membrane efflux proteins (OEP)"/>
    <property type="match status" value="1"/>
</dbReference>
<comment type="caution">
    <text evidence="9">The sequence shown here is derived from an EMBL/GenBank/DDBJ whole genome shotgun (WGS) entry which is preliminary data.</text>
</comment>
<keyword evidence="7" id="KW-0998">Cell outer membrane</keyword>
<evidence type="ECO:0000256" key="5">
    <source>
        <dbReference type="ARBA" id="ARBA00022692"/>
    </source>
</evidence>
<keyword evidence="10" id="KW-1185">Reference proteome</keyword>
<dbReference type="GO" id="GO:0015288">
    <property type="term" value="F:porin activity"/>
    <property type="evidence" value="ECO:0007669"/>
    <property type="project" value="TreeGrafter"/>
</dbReference>
<dbReference type="EMBL" id="AQQV01000002">
    <property type="protein sequence ID" value="ORE87077.1"/>
    <property type="molecule type" value="Genomic_DNA"/>
</dbReference>
<name>A0A1Y1SDK7_9GAMM</name>
<comment type="subcellular location">
    <subcellularLocation>
        <location evidence="1">Cell outer membrane</location>
    </subcellularLocation>
</comment>
<dbReference type="OrthoDB" id="5740771at2"/>
<keyword evidence="3" id="KW-0813">Transport</keyword>
<keyword evidence="8" id="KW-0175">Coiled coil</keyword>
<keyword evidence="4" id="KW-1134">Transmembrane beta strand</keyword>
<protein>
    <submittedName>
        <fullName evidence="9">Outer membrane efflux protein</fullName>
    </submittedName>
</protein>
<dbReference type="AlphaFoldDB" id="A0A1Y1SDK7"/>
<dbReference type="Gene3D" id="1.20.1600.10">
    <property type="entry name" value="Outer membrane efflux proteins (OEP)"/>
    <property type="match status" value="1"/>
</dbReference>
<dbReference type="PANTHER" id="PTHR30026">
    <property type="entry name" value="OUTER MEMBRANE PROTEIN TOLC"/>
    <property type="match status" value="1"/>
</dbReference>
<evidence type="ECO:0000256" key="3">
    <source>
        <dbReference type="ARBA" id="ARBA00022448"/>
    </source>
</evidence>
<dbReference type="Pfam" id="PF02321">
    <property type="entry name" value="OEP"/>
    <property type="match status" value="1"/>
</dbReference>
<sequence>MNVVILGRGVCATHRSGRWFLAGLPWLALLALSMVARSVSAQAQLDADTLVREVLQRHPGQHALSQAVSAAAARIDVAGALPDPMLSWSVAPHTVGDQRLDTRHNWQLSQSMPWPGKLGLAREAAVAAHQMQAHDLASLQLQVAEQTRQYFGQWYWVDQALAINAANQALLGELSAVATQRYASGQGTQQAVLQAELRQANLQRENLQLEQRKHSVQAAINALRDRPFDAPLAAPQPWLEPPALPPLAALVASAQRHQPALKALGAREQQSRQQLALAQRDSLPDLRLNLAHVGTMDPAEKRLQAGISLNLPLNFARRRHQVDAAEAQIQQARWAQRDVAAQLAAAVAQAYSQVQQARQTIALYQSDLLPLAEQNLSAARADWRSGAGDFQAVIDAEQQLLATRLGIQRARVDEWSARATLARQVADPDLNLFEETQP</sequence>
<evidence type="ECO:0000313" key="9">
    <source>
        <dbReference type="EMBL" id="ORE87077.1"/>
    </source>
</evidence>
<dbReference type="GO" id="GO:0009279">
    <property type="term" value="C:cell outer membrane"/>
    <property type="evidence" value="ECO:0007669"/>
    <property type="project" value="UniProtKB-SubCell"/>
</dbReference>
<comment type="similarity">
    <text evidence="2">Belongs to the outer membrane factor (OMF) (TC 1.B.17) family.</text>
</comment>
<reference evidence="9 10" key="1">
    <citation type="submission" date="2013-04" db="EMBL/GenBank/DDBJ databases">
        <title>Oceanococcus atlanticus 22II-S10r2 Genome Sequencing.</title>
        <authorList>
            <person name="Lai Q."/>
            <person name="Li G."/>
            <person name="Shao Z."/>
        </authorList>
    </citation>
    <scope>NUCLEOTIDE SEQUENCE [LARGE SCALE GENOMIC DNA]</scope>
    <source>
        <strain evidence="9 10">22II-S10r2</strain>
    </source>
</reference>
<accession>A0A1Y1SDK7</accession>
<organism evidence="9 10">
    <name type="scientific">Oceanococcus atlanticus</name>
    <dbReference type="NCBI Taxonomy" id="1317117"/>
    <lineage>
        <taxon>Bacteria</taxon>
        <taxon>Pseudomonadati</taxon>
        <taxon>Pseudomonadota</taxon>
        <taxon>Gammaproteobacteria</taxon>
        <taxon>Chromatiales</taxon>
        <taxon>Oceanococcaceae</taxon>
        <taxon>Oceanococcus</taxon>
    </lineage>
</organism>